<sequence length="87" mass="9259">MGSFSIWHWVIVLLVVLLLFGSGKISTLMGDFAKGIKSFKNNMKEDEPDASMAAEAHPPQQTGNIAGPTTVQPTQAAPQPNPTRPAA</sequence>
<keyword evidence="5 9" id="KW-0653">Protein transport</keyword>
<gene>
    <name evidence="9" type="primary">tatA</name>
    <name evidence="11" type="ORF">IBL26_20335</name>
</gene>
<evidence type="ECO:0000256" key="8">
    <source>
        <dbReference type="ARBA" id="ARBA00023136"/>
    </source>
</evidence>
<keyword evidence="2 9" id="KW-0813">Transport</keyword>
<comment type="caution">
    <text evidence="11">The sequence shown here is derived from an EMBL/GenBank/DDBJ whole genome shotgun (WGS) entry which is preliminary data.</text>
</comment>
<keyword evidence="7 9" id="KW-0811">Translocation</keyword>
<evidence type="ECO:0000313" key="12">
    <source>
        <dbReference type="Proteomes" id="UP000626026"/>
    </source>
</evidence>
<keyword evidence="6 9" id="KW-1133">Transmembrane helix</keyword>
<keyword evidence="3 9" id="KW-1003">Cell membrane</keyword>
<accession>A0ABR7RRG4</accession>
<evidence type="ECO:0000256" key="1">
    <source>
        <dbReference type="ARBA" id="ARBA00004162"/>
    </source>
</evidence>
<dbReference type="PANTHER" id="PTHR42982:SF1">
    <property type="entry name" value="SEC-INDEPENDENT PROTEIN TRANSLOCASE PROTEIN TATA"/>
    <property type="match status" value="1"/>
</dbReference>
<dbReference type="EMBL" id="JACTVA010000048">
    <property type="protein sequence ID" value="MBC9209204.1"/>
    <property type="molecule type" value="Genomic_DNA"/>
</dbReference>
<keyword evidence="8 9" id="KW-0472">Membrane</keyword>
<dbReference type="PANTHER" id="PTHR42982">
    <property type="entry name" value="SEC-INDEPENDENT PROTEIN TRANSLOCASE PROTEIN TATA"/>
    <property type="match status" value="1"/>
</dbReference>
<comment type="subunit">
    <text evidence="9">The Tat system comprises two distinct complexes: a TatABC complex, containing multiple copies of TatA, TatB and TatC subunits, and a separate TatA complex, containing only TatA subunits. Substrates initially bind to the TatABC complex, which probably triggers association of the separate TatA complex to form the active translocon.</text>
</comment>
<keyword evidence="4 9" id="KW-0812">Transmembrane</keyword>
<dbReference type="Pfam" id="PF02416">
    <property type="entry name" value="TatA_B_E"/>
    <property type="match status" value="1"/>
</dbReference>
<evidence type="ECO:0000256" key="3">
    <source>
        <dbReference type="ARBA" id="ARBA00022475"/>
    </source>
</evidence>
<evidence type="ECO:0000256" key="7">
    <source>
        <dbReference type="ARBA" id="ARBA00023010"/>
    </source>
</evidence>
<feature type="region of interest" description="Disordered" evidence="10">
    <location>
        <begin position="43"/>
        <end position="87"/>
    </location>
</feature>
<comment type="subcellular location">
    <subcellularLocation>
        <location evidence="1 9">Cell membrane</location>
        <topology evidence="1 9">Single-pass membrane protein</topology>
    </subcellularLocation>
</comment>
<dbReference type="RefSeq" id="WP_187786375.1">
    <property type="nucleotide sequence ID" value="NZ_JACTVA010000048.1"/>
</dbReference>
<dbReference type="Proteomes" id="UP000626026">
    <property type="component" value="Unassembled WGS sequence"/>
</dbReference>
<dbReference type="InterPro" id="IPR003369">
    <property type="entry name" value="TatA/B/E"/>
</dbReference>
<reference evidence="11 12" key="1">
    <citation type="journal article" date="2013" name="Int. J. Syst. Evol. Microbiol.">
        <title>Roseomonas aerophila sp. nov., isolated from air.</title>
        <authorList>
            <person name="Kim S.J."/>
            <person name="Weon H.Y."/>
            <person name="Ahn J.H."/>
            <person name="Hong S.B."/>
            <person name="Seok S.J."/>
            <person name="Whang K.S."/>
            <person name="Kwon S.W."/>
        </authorList>
    </citation>
    <scope>NUCLEOTIDE SEQUENCE [LARGE SCALE GENOMIC DNA]</scope>
    <source>
        <strain evidence="11 12">NBRC 108923</strain>
    </source>
</reference>
<proteinExistence type="inferred from homology"/>
<evidence type="ECO:0000313" key="11">
    <source>
        <dbReference type="EMBL" id="MBC9209204.1"/>
    </source>
</evidence>
<feature type="compositionally biased region" description="Low complexity" evidence="10">
    <location>
        <begin position="68"/>
        <end position="78"/>
    </location>
</feature>
<protein>
    <recommendedName>
        <fullName evidence="9">Sec-independent protein translocase protein TatA</fullName>
    </recommendedName>
</protein>
<evidence type="ECO:0000256" key="6">
    <source>
        <dbReference type="ARBA" id="ARBA00022989"/>
    </source>
</evidence>
<evidence type="ECO:0000256" key="9">
    <source>
        <dbReference type="HAMAP-Rule" id="MF_00236"/>
    </source>
</evidence>
<dbReference type="Gene3D" id="1.20.5.3310">
    <property type="match status" value="1"/>
</dbReference>
<evidence type="ECO:0000256" key="2">
    <source>
        <dbReference type="ARBA" id="ARBA00022448"/>
    </source>
</evidence>
<feature type="transmembrane region" description="Helical" evidence="9">
    <location>
        <begin position="6"/>
        <end position="30"/>
    </location>
</feature>
<comment type="function">
    <text evidence="9">Part of the twin-arginine translocation (Tat) system that transports large folded proteins containing a characteristic twin-arginine motif in their signal peptide across membranes. TatA could form the protein-conducting channel of the Tat system.</text>
</comment>
<evidence type="ECO:0000256" key="5">
    <source>
        <dbReference type="ARBA" id="ARBA00022927"/>
    </source>
</evidence>
<dbReference type="InterPro" id="IPR006312">
    <property type="entry name" value="TatA/E"/>
</dbReference>
<dbReference type="NCBIfam" id="TIGR01411">
    <property type="entry name" value="tatAE"/>
    <property type="match status" value="1"/>
</dbReference>
<keyword evidence="12" id="KW-1185">Reference proteome</keyword>
<evidence type="ECO:0000256" key="10">
    <source>
        <dbReference type="SAM" id="MobiDB-lite"/>
    </source>
</evidence>
<dbReference type="HAMAP" id="MF_00236">
    <property type="entry name" value="TatA_E"/>
    <property type="match status" value="1"/>
</dbReference>
<name>A0ABR7RRG4_9PROT</name>
<organism evidence="11 12">
    <name type="scientific">Teichococcus aerophilus</name>
    <dbReference type="NCBI Taxonomy" id="1224513"/>
    <lineage>
        <taxon>Bacteria</taxon>
        <taxon>Pseudomonadati</taxon>
        <taxon>Pseudomonadota</taxon>
        <taxon>Alphaproteobacteria</taxon>
        <taxon>Acetobacterales</taxon>
        <taxon>Roseomonadaceae</taxon>
        <taxon>Roseomonas</taxon>
    </lineage>
</organism>
<evidence type="ECO:0000256" key="4">
    <source>
        <dbReference type="ARBA" id="ARBA00022692"/>
    </source>
</evidence>
<comment type="similarity">
    <text evidence="9">Belongs to the TatA/E family.</text>
</comment>
<dbReference type="NCBIfam" id="NF001940">
    <property type="entry name" value="PRK00720.1"/>
    <property type="match status" value="1"/>
</dbReference>